<dbReference type="OrthoDB" id="1110140at2759"/>
<dbReference type="Proteomes" id="UP000467841">
    <property type="component" value="Unassembled WGS sequence"/>
</dbReference>
<comment type="caution">
    <text evidence="1">The sequence shown here is derived from an EMBL/GenBank/DDBJ whole genome shotgun (WGS) entry which is preliminary data.</text>
</comment>
<dbReference type="AlphaFoldDB" id="A0A6D2JBZ6"/>
<proteinExistence type="predicted"/>
<dbReference type="EMBL" id="CACVBM020001206">
    <property type="protein sequence ID" value="CAA7039104.1"/>
    <property type="molecule type" value="Genomic_DNA"/>
</dbReference>
<evidence type="ECO:0000313" key="1">
    <source>
        <dbReference type="EMBL" id="CAA7039104.1"/>
    </source>
</evidence>
<accession>A0A6D2JBZ6</accession>
<evidence type="ECO:0000313" key="2">
    <source>
        <dbReference type="Proteomes" id="UP000467841"/>
    </source>
</evidence>
<sequence>MEMSKLYERLSKCTISFASDEDKCVLAPHHDALVISLTIANSLMKRTLVDNGSSTNILFMDAYKGLGLDENALTRKSTPCAIDTPSNHKISYSMGSQRDQGRTRACTFMLPNYLKGKGHELYQLEIQSSIPHTKEAEVEQLGEIH</sequence>
<dbReference type="PANTHER" id="PTHR33240:SF8">
    <property type="entry name" value="OS03G0439900 PROTEIN"/>
    <property type="match status" value="1"/>
</dbReference>
<keyword evidence="2" id="KW-1185">Reference proteome</keyword>
<name>A0A6D2JBZ6_9BRAS</name>
<organism evidence="1 2">
    <name type="scientific">Microthlaspi erraticum</name>
    <dbReference type="NCBI Taxonomy" id="1685480"/>
    <lineage>
        <taxon>Eukaryota</taxon>
        <taxon>Viridiplantae</taxon>
        <taxon>Streptophyta</taxon>
        <taxon>Embryophyta</taxon>
        <taxon>Tracheophyta</taxon>
        <taxon>Spermatophyta</taxon>
        <taxon>Magnoliopsida</taxon>
        <taxon>eudicotyledons</taxon>
        <taxon>Gunneridae</taxon>
        <taxon>Pentapetalae</taxon>
        <taxon>rosids</taxon>
        <taxon>malvids</taxon>
        <taxon>Brassicales</taxon>
        <taxon>Brassicaceae</taxon>
        <taxon>Coluteocarpeae</taxon>
        <taxon>Microthlaspi</taxon>
    </lineage>
</organism>
<dbReference type="PANTHER" id="PTHR33240">
    <property type="entry name" value="OS08G0508500 PROTEIN"/>
    <property type="match status" value="1"/>
</dbReference>
<gene>
    <name evidence="1" type="ORF">MERR_LOCUS26339</name>
</gene>
<protein>
    <submittedName>
        <fullName evidence="1">Uncharacterized protein</fullName>
    </submittedName>
</protein>
<reference evidence="1" key="1">
    <citation type="submission" date="2020-01" db="EMBL/GenBank/DDBJ databases">
        <authorList>
            <person name="Mishra B."/>
        </authorList>
    </citation>
    <scope>NUCLEOTIDE SEQUENCE [LARGE SCALE GENOMIC DNA]</scope>
</reference>